<comment type="caution">
    <text evidence="2">The sequence shown here is derived from an EMBL/GenBank/DDBJ whole genome shotgun (WGS) entry which is preliminary data.</text>
</comment>
<evidence type="ECO:0000313" key="2">
    <source>
        <dbReference type="EMBL" id="KAK3266781.1"/>
    </source>
</evidence>
<dbReference type="InterPro" id="IPR008271">
    <property type="entry name" value="Ser/Thr_kinase_AS"/>
</dbReference>
<dbReference type="GO" id="GO:0004674">
    <property type="term" value="F:protein serine/threonine kinase activity"/>
    <property type="evidence" value="ECO:0007669"/>
    <property type="project" value="TreeGrafter"/>
</dbReference>
<dbReference type="PROSITE" id="PS50011">
    <property type="entry name" value="PROTEIN_KINASE_DOM"/>
    <property type="match status" value="1"/>
</dbReference>
<dbReference type="GO" id="GO:0044773">
    <property type="term" value="P:mitotic DNA damage checkpoint signaling"/>
    <property type="evidence" value="ECO:0007669"/>
    <property type="project" value="TreeGrafter"/>
</dbReference>
<dbReference type="Proteomes" id="UP001190700">
    <property type="component" value="Unassembled WGS sequence"/>
</dbReference>
<dbReference type="Gene3D" id="1.10.510.10">
    <property type="entry name" value="Transferase(Phosphotransferase) domain 1"/>
    <property type="match status" value="1"/>
</dbReference>
<organism evidence="2 3">
    <name type="scientific">Cymbomonas tetramitiformis</name>
    <dbReference type="NCBI Taxonomy" id="36881"/>
    <lineage>
        <taxon>Eukaryota</taxon>
        <taxon>Viridiplantae</taxon>
        <taxon>Chlorophyta</taxon>
        <taxon>Pyramimonadophyceae</taxon>
        <taxon>Pyramimonadales</taxon>
        <taxon>Pyramimonadaceae</taxon>
        <taxon>Cymbomonas</taxon>
    </lineage>
</organism>
<dbReference type="GO" id="GO:0005524">
    <property type="term" value="F:ATP binding"/>
    <property type="evidence" value="ECO:0007669"/>
    <property type="project" value="InterPro"/>
</dbReference>
<dbReference type="EMBL" id="LGRX02012832">
    <property type="protein sequence ID" value="KAK3266781.1"/>
    <property type="molecule type" value="Genomic_DNA"/>
</dbReference>
<dbReference type="SMART" id="SM00220">
    <property type="entry name" value="S_TKc"/>
    <property type="match status" value="1"/>
</dbReference>
<proteinExistence type="predicted"/>
<sequence length="440" mass="49480">MPRSQGISWLIGSGNSIVGHFAVVSSLPFLIPPFSKSDHGNLSNILPTTERYNAVANVASLTNLLDDVREGRKVLRYEKTLGAGSYKEVWQVSIDGNQYALSTQRFSNANIKRRKIDAKNAEAELEMAQFLHTALGSFSDSLHQSQRPDPFEVVLFWWAQDHKLQPDAKGSLLPAIDTYQDIPSRSPKSTFVYVLKPLYEFDLRKFQNLQGVADEARRKSPTGVVRVQDSVADRVSEEIDVGAGRGWTDSDSVGSLKTDARSAVQLTGELLQIGDILQRVGVVHADIKPANIMILHGHAILIDFGYARHVDAHRRRGCESGLRGEPEYVLGSDARMRQTCPAGDVYAMAKSIYETLFVYQPPFREMVSFETSTIDELNWRLRTAMKDDRQKTRFRGLSPDAQEQILSVLRGMCRVERPYTFKEAYQIFNTYFPDWAVLSA</sequence>
<dbReference type="PROSITE" id="PS00108">
    <property type="entry name" value="PROTEIN_KINASE_ST"/>
    <property type="match status" value="1"/>
</dbReference>
<dbReference type="AlphaFoldDB" id="A0AAE0FWW6"/>
<feature type="domain" description="Protein kinase" evidence="1">
    <location>
        <begin position="75"/>
        <end position="432"/>
    </location>
</feature>
<dbReference type="InterPro" id="IPR011009">
    <property type="entry name" value="Kinase-like_dom_sf"/>
</dbReference>
<protein>
    <recommendedName>
        <fullName evidence="1">Protein kinase domain-containing protein</fullName>
    </recommendedName>
</protein>
<name>A0AAE0FWW6_9CHLO</name>
<dbReference type="PANTHER" id="PTHR44167">
    <property type="entry name" value="OVARIAN-SPECIFIC SERINE/THREONINE-PROTEIN KINASE LOK-RELATED"/>
    <property type="match status" value="1"/>
</dbReference>
<keyword evidence="3" id="KW-1185">Reference proteome</keyword>
<dbReference type="Pfam" id="PF00069">
    <property type="entry name" value="Pkinase"/>
    <property type="match status" value="1"/>
</dbReference>
<evidence type="ECO:0000313" key="3">
    <source>
        <dbReference type="Proteomes" id="UP001190700"/>
    </source>
</evidence>
<evidence type="ECO:0000259" key="1">
    <source>
        <dbReference type="PROSITE" id="PS50011"/>
    </source>
</evidence>
<gene>
    <name evidence="2" type="ORF">CYMTET_24625</name>
</gene>
<dbReference type="GO" id="GO:0005634">
    <property type="term" value="C:nucleus"/>
    <property type="evidence" value="ECO:0007669"/>
    <property type="project" value="TreeGrafter"/>
</dbReference>
<reference evidence="2 3" key="1">
    <citation type="journal article" date="2015" name="Genome Biol. Evol.">
        <title>Comparative Genomics of a Bacterivorous Green Alga Reveals Evolutionary Causalities and Consequences of Phago-Mixotrophic Mode of Nutrition.</title>
        <authorList>
            <person name="Burns J.A."/>
            <person name="Paasch A."/>
            <person name="Narechania A."/>
            <person name="Kim E."/>
        </authorList>
    </citation>
    <scope>NUCLEOTIDE SEQUENCE [LARGE SCALE GENOMIC DNA]</scope>
    <source>
        <strain evidence="2 3">PLY_AMNH</strain>
    </source>
</reference>
<dbReference type="SUPFAM" id="SSF56112">
    <property type="entry name" value="Protein kinase-like (PK-like)"/>
    <property type="match status" value="1"/>
</dbReference>
<dbReference type="PANTHER" id="PTHR44167:SF24">
    <property type="entry name" value="SERINE_THREONINE-PROTEIN KINASE CHK2"/>
    <property type="match status" value="1"/>
</dbReference>
<accession>A0AAE0FWW6</accession>
<dbReference type="InterPro" id="IPR000719">
    <property type="entry name" value="Prot_kinase_dom"/>
</dbReference>